<evidence type="ECO:0000313" key="15">
    <source>
        <dbReference type="Proteomes" id="UP000431913"/>
    </source>
</evidence>
<keyword evidence="4" id="KW-0677">Repeat</keyword>
<evidence type="ECO:0000256" key="8">
    <source>
        <dbReference type="SAM" id="Phobius"/>
    </source>
</evidence>
<dbReference type="Gene3D" id="3.10.580.10">
    <property type="entry name" value="CBS-domain"/>
    <property type="match status" value="1"/>
</dbReference>
<dbReference type="AlphaFoldDB" id="A0A0W7TQC4"/>
<dbReference type="Proteomes" id="UP000449193">
    <property type="component" value="Unassembled WGS sequence"/>
</dbReference>
<evidence type="ECO:0000313" key="13">
    <source>
        <dbReference type="EMBL" id="MTS50393.1"/>
    </source>
</evidence>
<accession>A0A0W7TQC4</accession>
<dbReference type="SUPFAM" id="SSF54631">
    <property type="entry name" value="CBS-domain pair"/>
    <property type="match status" value="1"/>
</dbReference>
<dbReference type="EMBL" id="VUNJ01000015">
    <property type="protein sequence ID" value="MST92836.1"/>
    <property type="molecule type" value="Genomic_DNA"/>
</dbReference>
<comment type="similarity">
    <text evidence="2">Belongs to the UPF0053 family.</text>
</comment>
<evidence type="ECO:0000256" key="6">
    <source>
        <dbReference type="PROSITE-ProRule" id="PRU00703"/>
    </source>
</evidence>
<dbReference type="EMBL" id="WMZR01000002">
    <property type="protein sequence ID" value="MTS50393.1"/>
    <property type="molecule type" value="Genomic_DNA"/>
</dbReference>
<dbReference type="GO" id="GO:0005886">
    <property type="term" value="C:plasma membrane"/>
    <property type="evidence" value="ECO:0007669"/>
    <property type="project" value="UniProtKB-SubCell"/>
</dbReference>
<reference evidence="10 14" key="1">
    <citation type="submission" date="2015-10" db="EMBL/GenBank/DDBJ databases">
        <title>A novel member of the family Ruminococcaceae isolated from human faeces.</title>
        <authorList>
            <person name="Shkoporov A.N."/>
            <person name="Chaplin A.V."/>
            <person name="Motuzova O.V."/>
            <person name="Kafarskaia L.I."/>
            <person name="Efimov B.A."/>
        </authorList>
    </citation>
    <scope>NUCLEOTIDE SEQUENCE [LARGE SCALE GENOMIC DNA]</scope>
    <source>
        <strain evidence="10 14">668</strain>
    </source>
</reference>
<dbReference type="InterPro" id="IPR046342">
    <property type="entry name" value="CBS_dom_sf"/>
</dbReference>
<feature type="region of interest" description="Disordered" evidence="7">
    <location>
        <begin position="387"/>
        <end position="407"/>
    </location>
</feature>
<feature type="compositionally biased region" description="Acidic residues" evidence="7">
    <location>
        <begin position="397"/>
        <end position="407"/>
    </location>
</feature>
<feature type="domain" description="CBS" evidence="9">
    <location>
        <begin position="176"/>
        <end position="235"/>
    </location>
</feature>
<evidence type="ECO:0000256" key="3">
    <source>
        <dbReference type="ARBA" id="ARBA00022475"/>
    </source>
</evidence>
<sequence length="407" mass="44061">MDPDGLSILIATASTFGALAAAYRAGAVSASEPERQQSGILGFSDRMAGLCAAFVFACGFFVYGFLRIFAQAPWWTLLCLAALAALAVLLYSLGRAKGRIKEKSGFTAACMLGAPLAAPAKLVFKALGLSAQSDVTEEDVLSFVDDVEEHDLIDESQKKMITNIFELDDVTAGDVMTHRTEIVSVEENTPAADAVRLSLEHGFSRLPVYRKSLDDIVGILYVKDLFALWDTPEKAQAPVSRFMRGAMFVPEACRAQELLVDFKVKHTQIAVVVDEYGGTSGLATMEDVLEEIVGNIQDEFDNEDEDLVATEDGFVAAGSADLEEVFEAFGLEPPDEDEDGEADFDTVGGLIIDRLGRIPAAGEDVTLEYGGLEFTVLEVEDRRVGKVKCTRAPELNPENDDDEEEDA</sequence>
<keyword evidence="8" id="KW-0472">Membrane</keyword>
<feature type="transmembrane region" description="Helical" evidence="8">
    <location>
        <begin position="47"/>
        <end position="66"/>
    </location>
</feature>
<keyword evidence="5 6" id="KW-0129">CBS domain</keyword>
<name>A0A0W7TQC4_9FIRM</name>
<dbReference type="FunFam" id="3.10.580.10:FF:000002">
    <property type="entry name" value="Magnesium/cobalt efflux protein CorC"/>
    <property type="match status" value="1"/>
</dbReference>
<comment type="caution">
    <text evidence="10">The sequence shown here is derived from an EMBL/GenBank/DDBJ whole genome shotgun (WGS) entry which is preliminary data.</text>
</comment>
<protein>
    <submittedName>
        <fullName evidence="12">CBS domain-containing protein</fullName>
    </submittedName>
    <submittedName>
        <fullName evidence="11">HlyC/CorC family transporter</fullName>
    </submittedName>
</protein>
<evidence type="ECO:0000256" key="4">
    <source>
        <dbReference type="ARBA" id="ARBA00022737"/>
    </source>
</evidence>
<evidence type="ECO:0000256" key="7">
    <source>
        <dbReference type="SAM" id="MobiDB-lite"/>
    </source>
</evidence>
<dbReference type="InterPro" id="IPR016169">
    <property type="entry name" value="FAD-bd_PCMH_sub2"/>
</dbReference>
<keyword evidence="3" id="KW-1003">Cell membrane</keyword>
<dbReference type="PANTHER" id="PTHR22777:SF32">
    <property type="entry name" value="UPF0053 INNER MEMBRANE PROTEIN YFJD"/>
    <property type="match status" value="1"/>
</dbReference>
<dbReference type="InterPro" id="IPR036318">
    <property type="entry name" value="FAD-bd_PCMH-like_sf"/>
</dbReference>
<evidence type="ECO:0000256" key="2">
    <source>
        <dbReference type="ARBA" id="ARBA00006337"/>
    </source>
</evidence>
<dbReference type="GO" id="GO:0050660">
    <property type="term" value="F:flavin adenine dinucleotide binding"/>
    <property type="evidence" value="ECO:0007669"/>
    <property type="project" value="InterPro"/>
</dbReference>
<dbReference type="InterPro" id="IPR000644">
    <property type="entry name" value="CBS_dom"/>
</dbReference>
<dbReference type="SUPFAM" id="SSF56176">
    <property type="entry name" value="FAD-binding/transporter-associated domain-like"/>
    <property type="match status" value="1"/>
</dbReference>
<evidence type="ECO:0000313" key="10">
    <source>
        <dbReference type="EMBL" id="KUE76014.1"/>
    </source>
</evidence>
<evidence type="ECO:0000259" key="9">
    <source>
        <dbReference type="PROSITE" id="PS51371"/>
    </source>
</evidence>
<organism evidence="10 14">
    <name type="scientific">Ruthenibacterium lactatiformans</name>
    <dbReference type="NCBI Taxonomy" id="1550024"/>
    <lineage>
        <taxon>Bacteria</taxon>
        <taxon>Bacillati</taxon>
        <taxon>Bacillota</taxon>
        <taxon>Clostridia</taxon>
        <taxon>Eubacteriales</taxon>
        <taxon>Oscillospiraceae</taxon>
        <taxon>Ruthenibacterium</taxon>
    </lineage>
</organism>
<feature type="transmembrane region" description="Helical" evidence="8">
    <location>
        <begin position="6"/>
        <end position="26"/>
    </location>
</feature>
<evidence type="ECO:0000313" key="11">
    <source>
        <dbReference type="EMBL" id="MST92836.1"/>
    </source>
</evidence>
<evidence type="ECO:0000313" key="14">
    <source>
        <dbReference type="Proteomes" id="UP000053433"/>
    </source>
</evidence>
<proteinExistence type="inferred from homology"/>
<comment type="subcellular location">
    <subcellularLocation>
        <location evidence="1">Cell membrane</location>
        <topology evidence="1">Multi-pass membrane protein</topology>
    </subcellularLocation>
</comment>
<evidence type="ECO:0000256" key="5">
    <source>
        <dbReference type="ARBA" id="ARBA00023122"/>
    </source>
</evidence>
<dbReference type="Gene3D" id="3.30.465.10">
    <property type="match status" value="1"/>
</dbReference>
<dbReference type="Proteomes" id="UP000472755">
    <property type="component" value="Unassembled WGS sequence"/>
</dbReference>
<dbReference type="SMART" id="SM01091">
    <property type="entry name" value="CorC_HlyC"/>
    <property type="match status" value="1"/>
</dbReference>
<dbReference type="Pfam" id="PF00571">
    <property type="entry name" value="CBS"/>
    <property type="match status" value="1"/>
</dbReference>
<evidence type="ECO:0000313" key="12">
    <source>
        <dbReference type="EMBL" id="MTS28938.1"/>
    </source>
</evidence>
<dbReference type="InterPro" id="IPR005170">
    <property type="entry name" value="Transptr-assoc_dom"/>
</dbReference>
<keyword evidence="8" id="KW-1133">Transmembrane helix</keyword>
<feature type="transmembrane region" description="Helical" evidence="8">
    <location>
        <begin position="72"/>
        <end position="93"/>
    </location>
</feature>
<dbReference type="PROSITE" id="PS51371">
    <property type="entry name" value="CBS"/>
    <property type="match status" value="1"/>
</dbReference>
<evidence type="ECO:0000313" key="16">
    <source>
        <dbReference type="Proteomes" id="UP000449193"/>
    </source>
</evidence>
<evidence type="ECO:0000313" key="17">
    <source>
        <dbReference type="Proteomes" id="UP000472755"/>
    </source>
</evidence>
<dbReference type="Proteomes" id="UP000053433">
    <property type="component" value="Unassembled WGS sequence"/>
</dbReference>
<dbReference type="InterPro" id="IPR044751">
    <property type="entry name" value="Ion_transp-like_CBS"/>
</dbReference>
<dbReference type="Pfam" id="PF03471">
    <property type="entry name" value="CorC_HlyC"/>
    <property type="match status" value="1"/>
</dbReference>
<keyword evidence="8" id="KW-0812">Transmembrane</keyword>
<dbReference type="EMBL" id="LMUA01000013">
    <property type="protein sequence ID" value="KUE76014.1"/>
    <property type="molecule type" value="Genomic_DNA"/>
</dbReference>
<dbReference type="RefSeq" id="WP_009323035.1">
    <property type="nucleotide sequence ID" value="NZ_CATXDA010000012.1"/>
</dbReference>
<dbReference type="CDD" id="cd04590">
    <property type="entry name" value="CBS_pair_CorC_HlyC_assoc"/>
    <property type="match status" value="1"/>
</dbReference>
<evidence type="ECO:0000256" key="1">
    <source>
        <dbReference type="ARBA" id="ARBA00004651"/>
    </source>
</evidence>
<dbReference type="EMBL" id="WMZU01000042">
    <property type="protein sequence ID" value="MTS28938.1"/>
    <property type="molecule type" value="Genomic_DNA"/>
</dbReference>
<reference evidence="11 15" key="3">
    <citation type="submission" date="2019-08" db="EMBL/GenBank/DDBJ databases">
        <title>In-depth cultivation of the pig gut microbiome towards novel bacterial diversity and tailored functional studies.</title>
        <authorList>
            <person name="Wylensek D."/>
            <person name="Hitch T.C.A."/>
            <person name="Clavel T."/>
        </authorList>
    </citation>
    <scope>NUCLEOTIDE SEQUENCE [LARGE SCALE GENOMIC DNA]</scope>
    <source>
        <strain evidence="11 15">WCA3-601-WT-6J</strain>
    </source>
</reference>
<reference evidence="16 17" key="2">
    <citation type="journal article" date="2019" name="Nat. Med.">
        <title>A library of human gut bacterial isolates paired with longitudinal multiomics data enables mechanistic microbiome research.</title>
        <authorList>
            <person name="Poyet M."/>
            <person name="Groussin M."/>
            <person name="Gibbons S.M."/>
            <person name="Avila-Pacheco J."/>
            <person name="Jiang X."/>
            <person name="Kearney S.M."/>
            <person name="Perrotta A.R."/>
            <person name="Berdy B."/>
            <person name="Zhao S."/>
            <person name="Lieberman T.D."/>
            <person name="Swanson P.K."/>
            <person name="Smith M."/>
            <person name="Roesemann S."/>
            <person name="Alexander J.E."/>
            <person name="Rich S.A."/>
            <person name="Livny J."/>
            <person name="Vlamakis H."/>
            <person name="Clish C."/>
            <person name="Bullock K."/>
            <person name="Deik A."/>
            <person name="Scott J."/>
            <person name="Pierce K.A."/>
            <person name="Xavier R.J."/>
            <person name="Alm E.J."/>
        </authorList>
    </citation>
    <scope>NUCLEOTIDE SEQUENCE [LARGE SCALE GENOMIC DNA]</scope>
    <source>
        <strain evidence="12 17">BIOML-A4</strain>
        <strain evidence="13 16">BIOML-A7</strain>
    </source>
</reference>
<dbReference type="Proteomes" id="UP000431913">
    <property type="component" value="Unassembled WGS sequence"/>
</dbReference>
<gene>
    <name evidence="10" type="ORF">ASJ35_10565</name>
    <name evidence="11" type="ORF">FYJ76_13015</name>
    <name evidence="13" type="ORF">GMD52_02405</name>
    <name evidence="12" type="ORF">GMD59_16850</name>
</gene>
<dbReference type="PANTHER" id="PTHR22777">
    <property type="entry name" value="HEMOLYSIN-RELATED"/>
    <property type="match status" value="1"/>
</dbReference>